<evidence type="ECO:0000256" key="1">
    <source>
        <dbReference type="ARBA" id="ARBA00010996"/>
    </source>
</evidence>
<sequence length="203" mass="22097">MRMLLMVLLVACVGTGSIYYQTNGFTVLTTEEARRADVLRHPRSLPDAVLQTADGRAITLRQGLRGDGRVAVVNFMYTRCFSICLAMGSELQQLQASIARSGMGDKVYLLSISFDPGDTPAQLTRYAQSMGADPALWQFAVMPNATQRTAVLKAFGITVVPAPMKQFVHNAAYHLVSPDGRLQRIVDLGSAGLLLDYVAEISQ</sequence>
<comment type="caution">
    <text evidence="6">The sequence shown here is derived from an EMBL/GenBank/DDBJ whole genome shotgun (WGS) entry which is preliminary data.</text>
</comment>
<dbReference type="InterPro" id="IPR003782">
    <property type="entry name" value="SCO1/SenC"/>
</dbReference>
<feature type="binding site" evidence="3">
    <location>
        <position position="169"/>
    </location>
    <ligand>
        <name>Cu cation</name>
        <dbReference type="ChEBI" id="CHEBI:23378"/>
    </ligand>
</feature>
<comment type="similarity">
    <text evidence="1">Belongs to the SCO1/2 family.</text>
</comment>
<gene>
    <name evidence="6" type="ORF">H0A62_14975</name>
</gene>
<reference evidence="6 7" key="1">
    <citation type="submission" date="2020-07" db="EMBL/GenBank/DDBJ databases">
        <title>Taxonomic revisions and descriptions of new bacterial species based on genomic comparisons in the high-G+C-content subgroup of the family Alcaligenaceae.</title>
        <authorList>
            <person name="Szabo A."/>
            <person name="Felfoldi T."/>
        </authorList>
    </citation>
    <scope>NUCLEOTIDE SEQUENCE [LARGE SCALE GENOMIC DNA]</scope>
    <source>
        <strain evidence="6 7">DSM 25667</strain>
    </source>
</reference>
<dbReference type="InterPro" id="IPR036249">
    <property type="entry name" value="Thioredoxin-like_sf"/>
</dbReference>
<keyword evidence="2 3" id="KW-0186">Copper</keyword>
<dbReference type="PROSITE" id="PS51352">
    <property type="entry name" value="THIOREDOXIN_2"/>
    <property type="match status" value="1"/>
</dbReference>
<evidence type="ECO:0000313" key="6">
    <source>
        <dbReference type="EMBL" id="NYT86905.1"/>
    </source>
</evidence>
<proteinExistence type="inferred from homology"/>
<organism evidence="6 7">
    <name type="scientific">Pollutimonas harenae</name>
    <dbReference type="NCBI Taxonomy" id="657015"/>
    <lineage>
        <taxon>Bacteria</taxon>
        <taxon>Pseudomonadati</taxon>
        <taxon>Pseudomonadota</taxon>
        <taxon>Betaproteobacteria</taxon>
        <taxon>Burkholderiales</taxon>
        <taxon>Alcaligenaceae</taxon>
        <taxon>Pollutimonas</taxon>
    </lineage>
</organism>
<accession>A0A853H6Y5</accession>
<dbReference type="Pfam" id="PF02630">
    <property type="entry name" value="SCO1-SenC"/>
    <property type="match status" value="1"/>
</dbReference>
<protein>
    <submittedName>
        <fullName evidence="6">SCO family protein</fullName>
    </submittedName>
</protein>
<feature type="disulfide bond" description="Redox-active" evidence="4">
    <location>
        <begin position="80"/>
        <end position="84"/>
    </location>
</feature>
<evidence type="ECO:0000256" key="4">
    <source>
        <dbReference type="PIRSR" id="PIRSR603782-2"/>
    </source>
</evidence>
<feature type="binding site" evidence="3">
    <location>
        <position position="84"/>
    </location>
    <ligand>
        <name>Cu cation</name>
        <dbReference type="ChEBI" id="CHEBI:23378"/>
    </ligand>
</feature>
<dbReference type="RefSeq" id="WP_130040505.1">
    <property type="nucleotide sequence ID" value="NZ_JACCEV010000005.1"/>
</dbReference>
<keyword evidence="4" id="KW-1015">Disulfide bond</keyword>
<evidence type="ECO:0000313" key="7">
    <source>
        <dbReference type="Proteomes" id="UP000554144"/>
    </source>
</evidence>
<keyword evidence="7" id="KW-1185">Reference proteome</keyword>
<feature type="binding site" evidence="3">
    <location>
        <position position="80"/>
    </location>
    <ligand>
        <name>Cu cation</name>
        <dbReference type="ChEBI" id="CHEBI:23378"/>
    </ligand>
</feature>
<name>A0A853H6Y5_9BURK</name>
<keyword evidence="3" id="KW-0479">Metal-binding</keyword>
<dbReference type="InterPro" id="IPR013766">
    <property type="entry name" value="Thioredoxin_domain"/>
</dbReference>
<dbReference type="Proteomes" id="UP000554144">
    <property type="component" value="Unassembled WGS sequence"/>
</dbReference>
<evidence type="ECO:0000256" key="3">
    <source>
        <dbReference type="PIRSR" id="PIRSR603782-1"/>
    </source>
</evidence>
<dbReference type="AlphaFoldDB" id="A0A853H6Y5"/>
<dbReference type="PANTHER" id="PTHR12151:SF25">
    <property type="entry name" value="LINALOOL DEHYDRATASE_ISOMERASE DOMAIN-CONTAINING PROTEIN"/>
    <property type="match status" value="1"/>
</dbReference>
<dbReference type="EMBL" id="JACCEV010000005">
    <property type="protein sequence ID" value="NYT86905.1"/>
    <property type="molecule type" value="Genomic_DNA"/>
</dbReference>
<dbReference type="Gene3D" id="3.40.30.10">
    <property type="entry name" value="Glutaredoxin"/>
    <property type="match status" value="1"/>
</dbReference>
<dbReference type="CDD" id="cd02968">
    <property type="entry name" value="SCO"/>
    <property type="match status" value="1"/>
</dbReference>
<dbReference type="OrthoDB" id="8550465at2"/>
<evidence type="ECO:0000256" key="2">
    <source>
        <dbReference type="ARBA" id="ARBA00023008"/>
    </source>
</evidence>
<dbReference type="SUPFAM" id="SSF52833">
    <property type="entry name" value="Thioredoxin-like"/>
    <property type="match status" value="1"/>
</dbReference>
<dbReference type="GO" id="GO:0046872">
    <property type="term" value="F:metal ion binding"/>
    <property type="evidence" value="ECO:0007669"/>
    <property type="project" value="UniProtKB-KW"/>
</dbReference>
<feature type="domain" description="Thioredoxin" evidence="5">
    <location>
        <begin position="39"/>
        <end position="203"/>
    </location>
</feature>
<dbReference type="PANTHER" id="PTHR12151">
    <property type="entry name" value="ELECTRON TRANSPORT PROTIN SCO1/SENC FAMILY MEMBER"/>
    <property type="match status" value="1"/>
</dbReference>
<evidence type="ECO:0000259" key="5">
    <source>
        <dbReference type="PROSITE" id="PS51352"/>
    </source>
</evidence>